<name>A0A943EET7_9FIRM</name>
<dbReference type="Pfam" id="PF01832">
    <property type="entry name" value="Glucosaminidase"/>
    <property type="match status" value="1"/>
</dbReference>
<evidence type="ECO:0000313" key="3">
    <source>
        <dbReference type="Proteomes" id="UP000754226"/>
    </source>
</evidence>
<dbReference type="Gene3D" id="1.10.530.10">
    <property type="match status" value="1"/>
</dbReference>
<dbReference type="AlphaFoldDB" id="A0A943EET7"/>
<dbReference type="InterPro" id="IPR002901">
    <property type="entry name" value="MGlyc_endo_b_GlcNAc-like_dom"/>
</dbReference>
<dbReference type="Proteomes" id="UP000754226">
    <property type="component" value="Unassembled WGS sequence"/>
</dbReference>
<dbReference type="EMBL" id="JAGZCZ010000008">
    <property type="protein sequence ID" value="MBS5520098.1"/>
    <property type="molecule type" value="Genomic_DNA"/>
</dbReference>
<evidence type="ECO:0000259" key="1">
    <source>
        <dbReference type="Pfam" id="PF01832"/>
    </source>
</evidence>
<reference evidence="2" key="1">
    <citation type="submission" date="2021-02" db="EMBL/GenBank/DDBJ databases">
        <title>Infant gut strain persistence is associated with maternal origin, phylogeny, and functional potential including surface adhesion and iron acquisition.</title>
        <authorList>
            <person name="Lou Y.C."/>
        </authorList>
    </citation>
    <scope>NUCLEOTIDE SEQUENCE</scope>
    <source>
        <strain evidence="2">L3_106_000M1_dasL3_106_000M1_concoct_15</strain>
    </source>
</reference>
<proteinExistence type="predicted"/>
<gene>
    <name evidence="2" type="ORF">KHX13_07205</name>
</gene>
<accession>A0A943EET7</accession>
<sequence>MKPFHLKRWVLPLAMVTLLSGIQSSEAGSFKERIMRERAQKEQHPVQTAVRKKELSMKPPKGAVAFIYGAPLDLPQTEPPLVRRQRAMAHRVVTDPNLLVISKRLMTQGQIWKIPESYDKVTIFGEPEVRRSQAIALLTLYNPQLPIKATPEEIVEAYYEEASREGIRWDLAFSQALLETGFFAFGGTVIPEQNNFCGLGTTSATVRGAYFPTPKDGVRAHIQHLMAYTTDRLPKTAIIDPRYDLVHRIKKETGYATTWKQLNGKWATGSYYAEKIMNIHEQMKGMIAIMGTD</sequence>
<evidence type="ECO:0000313" key="2">
    <source>
        <dbReference type="EMBL" id="MBS5520098.1"/>
    </source>
</evidence>
<comment type="caution">
    <text evidence="2">The sequence shown here is derived from an EMBL/GenBank/DDBJ whole genome shotgun (WGS) entry which is preliminary data.</text>
</comment>
<feature type="domain" description="Mannosyl-glycoprotein endo-beta-N-acetylglucosamidase-like" evidence="1">
    <location>
        <begin position="156"/>
        <end position="284"/>
    </location>
</feature>
<dbReference type="GO" id="GO:0004040">
    <property type="term" value="F:amidase activity"/>
    <property type="evidence" value="ECO:0007669"/>
    <property type="project" value="InterPro"/>
</dbReference>
<protein>
    <submittedName>
        <fullName evidence="2">Glucosaminidase domain-containing protein</fullName>
    </submittedName>
</protein>
<organism evidence="2 3">
    <name type="scientific">Acidaminococcus intestini</name>
    <dbReference type="NCBI Taxonomy" id="187327"/>
    <lineage>
        <taxon>Bacteria</taxon>
        <taxon>Bacillati</taxon>
        <taxon>Bacillota</taxon>
        <taxon>Negativicutes</taxon>
        <taxon>Acidaminococcales</taxon>
        <taxon>Acidaminococcaceae</taxon>
        <taxon>Acidaminococcus</taxon>
    </lineage>
</organism>